<dbReference type="AlphaFoldDB" id="A0A7M1WRI1"/>
<dbReference type="EMBL" id="MT898409">
    <property type="protein sequence ID" value="QOS29774.1"/>
    <property type="molecule type" value="Genomic_DNA"/>
</dbReference>
<proteinExistence type="predicted"/>
<accession>A0A7M1WRI1</accession>
<dbReference type="RefSeq" id="WP_140262554.1">
    <property type="nucleotide sequence ID" value="NZ_JAFLNY010000005.1"/>
</dbReference>
<gene>
    <name evidence="1" type="primary">neoD</name>
    <name evidence="1" type="ORF">VP127_00021</name>
</gene>
<dbReference type="InterPro" id="IPR050194">
    <property type="entry name" value="Glycosyltransferase_grp1"/>
</dbReference>
<protein>
    <submittedName>
        <fullName evidence="1">2-deoxystreptamine N-acetyl-D-glucosaminyltransferase</fullName>
        <ecNumber evidence="1">2.4.1.283</ecNumber>
    </submittedName>
</protein>
<dbReference type="GO" id="GO:0102319">
    <property type="term" value="F:2-deoxystreptamine N-acetyl-D-glucosaminyltransferase activity"/>
    <property type="evidence" value="ECO:0007669"/>
    <property type="project" value="UniProtKB-EC"/>
</dbReference>
<dbReference type="CDD" id="cd03801">
    <property type="entry name" value="GT4_PimA-like"/>
    <property type="match status" value="1"/>
</dbReference>
<dbReference type="SUPFAM" id="SSF53756">
    <property type="entry name" value="UDP-Glycosyltransferase/glycogen phosphorylase"/>
    <property type="match status" value="1"/>
</dbReference>
<organism evidence="1">
    <name type="scientific">Vibrio parahaemolyticus</name>
    <dbReference type="NCBI Taxonomy" id="670"/>
    <lineage>
        <taxon>Bacteria</taxon>
        <taxon>Pseudomonadati</taxon>
        <taxon>Pseudomonadota</taxon>
        <taxon>Gammaproteobacteria</taxon>
        <taxon>Vibrionales</taxon>
        <taxon>Vibrionaceae</taxon>
        <taxon>Vibrio</taxon>
    </lineage>
</organism>
<reference evidence="1" key="1">
    <citation type="submission" date="2020-08" db="EMBL/GenBank/DDBJ databases">
        <title>Genetic structure, function and evolution of capsule biosynthesis loci in Vibrio parahaemolyticus.</title>
        <authorList>
            <person name="Li L."/>
            <person name="Bian S."/>
        </authorList>
    </citation>
    <scope>NUCLEOTIDE SEQUENCE</scope>
    <source>
        <strain evidence="1">VP127</strain>
    </source>
</reference>
<keyword evidence="1" id="KW-0808">Transferase</keyword>
<dbReference type="Gene3D" id="3.40.50.2000">
    <property type="entry name" value="Glycogen Phosphorylase B"/>
    <property type="match status" value="1"/>
</dbReference>
<dbReference type="PANTHER" id="PTHR45947:SF3">
    <property type="entry name" value="SULFOQUINOVOSYL TRANSFERASE SQD2"/>
    <property type="match status" value="1"/>
</dbReference>
<dbReference type="EC" id="2.4.1.283" evidence="1"/>
<dbReference type="PANTHER" id="PTHR45947">
    <property type="entry name" value="SULFOQUINOVOSYL TRANSFERASE SQD2"/>
    <property type="match status" value="1"/>
</dbReference>
<name>A0A7M1WRI1_VIBPH</name>
<keyword evidence="1" id="KW-0328">Glycosyltransferase</keyword>
<evidence type="ECO:0000313" key="1">
    <source>
        <dbReference type="EMBL" id="QOS29774.1"/>
    </source>
</evidence>
<dbReference type="Pfam" id="PF13692">
    <property type="entry name" value="Glyco_trans_1_4"/>
    <property type="match status" value="1"/>
</dbReference>
<sequence length="376" mass="42265">MKALFAHDHRFLLRSDGVAFSKGKVNPEMFDIYLNFLDSITIVSRFEKIDSASDNLVQINNSNLSFYPFKNLSNVKELLNNGNISEMCDLVSQHDFVIARLPSEIGLLAVNAANRVGVKCIIEFVACPWDGLWYYGGIKSKLYAPYYFYRNRKAVKNASDVIYVTSDFLQKRYPNNFHNIGVSDVSITDVNLNPKTIAADNKIILGLVGSLDSPHKGIELAIKAIIDLREQGYNATLKILGPGDKSRWVTKFPHTTDYVEYSGVLPPGEAVRSWLSSLDIYIQPSYQEGLPRAIIEAMSTGLPVVGSDAGGIPELIMPDYVHKRGDYLSLVKNIKSIIELDRYKKASEYSLDKANEFKLDNLIQRRMSFWSKALSI</sequence>